<evidence type="ECO:0000313" key="3">
    <source>
        <dbReference type="Proteomes" id="UP000256253"/>
    </source>
</evidence>
<reference evidence="2 3" key="1">
    <citation type="submission" date="2018-08" db="EMBL/GenBank/DDBJ databases">
        <title>Sequencing the genomes of 1000 actinobacteria strains.</title>
        <authorList>
            <person name="Klenk H.-P."/>
        </authorList>
    </citation>
    <scope>NUCLEOTIDE SEQUENCE [LARGE SCALE GENOMIC DNA]</scope>
    <source>
        <strain evidence="2 3">DSM 22967</strain>
    </source>
</reference>
<dbReference type="OrthoDB" id="3267263at2"/>
<keyword evidence="1" id="KW-0812">Transmembrane</keyword>
<dbReference type="EMBL" id="QTUA01000001">
    <property type="protein sequence ID" value="REF29232.1"/>
    <property type="molecule type" value="Genomic_DNA"/>
</dbReference>
<keyword evidence="1" id="KW-1133">Transmembrane helix</keyword>
<proteinExistence type="predicted"/>
<dbReference type="Proteomes" id="UP000256253">
    <property type="component" value="Unassembled WGS sequence"/>
</dbReference>
<organism evidence="2 3">
    <name type="scientific">Calidifontibacter indicus</name>
    <dbReference type="NCBI Taxonomy" id="419650"/>
    <lineage>
        <taxon>Bacteria</taxon>
        <taxon>Bacillati</taxon>
        <taxon>Actinomycetota</taxon>
        <taxon>Actinomycetes</taxon>
        <taxon>Micrococcales</taxon>
        <taxon>Dermacoccaceae</taxon>
        <taxon>Calidifontibacter</taxon>
    </lineage>
</organism>
<name>A0A3D9UIG5_9MICO</name>
<gene>
    <name evidence="2" type="ORF">DFJ65_0166</name>
</gene>
<keyword evidence="3" id="KW-1185">Reference proteome</keyword>
<dbReference type="RefSeq" id="WP_115921368.1">
    <property type="nucleotide sequence ID" value="NZ_CBDRMH010000004.1"/>
</dbReference>
<protein>
    <recommendedName>
        <fullName evidence="4">DoxX-like protein</fullName>
    </recommendedName>
</protein>
<evidence type="ECO:0008006" key="4">
    <source>
        <dbReference type="Google" id="ProtNLM"/>
    </source>
</evidence>
<keyword evidence="1" id="KW-0472">Membrane</keyword>
<sequence>MNLTQMPLRVTTGAFILNSGVGKLKVDEGTAAFLHNGAKTAYPGVFDSMDPKTFSKVLSYSEIGVGALLLAPMVSPVVAGAALTGFGASLVRMYLKTPGMTQSDGIRPTQEGTGVAKDVWLVGAGLTLLTQGLTSATKAGAKSVGRGVRQVTPFVES</sequence>
<comment type="caution">
    <text evidence="2">The sequence shown here is derived from an EMBL/GenBank/DDBJ whole genome shotgun (WGS) entry which is preliminary data.</text>
</comment>
<dbReference type="AlphaFoldDB" id="A0A3D9UIG5"/>
<feature type="transmembrane region" description="Helical" evidence="1">
    <location>
        <begin position="63"/>
        <end position="91"/>
    </location>
</feature>
<evidence type="ECO:0000313" key="2">
    <source>
        <dbReference type="EMBL" id="REF29232.1"/>
    </source>
</evidence>
<accession>A0A3D9UIG5</accession>
<evidence type="ECO:0000256" key="1">
    <source>
        <dbReference type="SAM" id="Phobius"/>
    </source>
</evidence>